<dbReference type="Proteomes" id="UP000887577">
    <property type="component" value="Unplaced"/>
</dbReference>
<dbReference type="AlphaFoldDB" id="A0A914ZA42"/>
<organism evidence="2 3">
    <name type="scientific">Panagrolaimus superbus</name>
    <dbReference type="NCBI Taxonomy" id="310955"/>
    <lineage>
        <taxon>Eukaryota</taxon>
        <taxon>Metazoa</taxon>
        <taxon>Ecdysozoa</taxon>
        <taxon>Nematoda</taxon>
        <taxon>Chromadorea</taxon>
        <taxon>Rhabditida</taxon>
        <taxon>Tylenchina</taxon>
        <taxon>Panagrolaimomorpha</taxon>
        <taxon>Panagrolaimoidea</taxon>
        <taxon>Panagrolaimidae</taxon>
        <taxon>Panagrolaimus</taxon>
    </lineage>
</organism>
<dbReference type="PROSITE" id="PS51412">
    <property type="entry name" value="MACPF_2"/>
    <property type="match status" value="1"/>
</dbReference>
<feature type="domain" description="MACPF" evidence="1">
    <location>
        <begin position="1"/>
        <end position="175"/>
    </location>
</feature>
<evidence type="ECO:0000313" key="2">
    <source>
        <dbReference type="Proteomes" id="UP000887577"/>
    </source>
</evidence>
<dbReference type="WBParaSite" id="PSU_v2.g8793.t1">
    <property type="protein sequence ID" value="PSU_v2.g8793.t1"/>
    <property type="gene ID" value="PSU_v2.g8793"/>
</dbReference>
<reference evidence="3" key="1">
    <citation type="submission" date="2022-11" db="UniProtKB">
        <authorList>
            <consortium name="WormBaseParasite"/>
        </authorList>
    </citation>
    <scope>IDENTIFICATION</scope>
</reference>
<sequence>MQQLKEIADAVEEDDMLLAQYEAENLIAIYGTHVTNKALAGASITMLSFTKVDDSHTSVSIKANLSASFKANFLGIVKGEAHLKAHFGLDFDSTTHDESSQSYIITKGGADVNRLLDKNDDGNKLHVDSVVGIKFNSVPLYTLVHENSVKSHKNTTMKIVQELITDATQEYFRHNTIPGCMNPEMPNYFYKANVDDNSCQMEFRWPTFGGIFQKCQFLGSYLAGNGDKNNFTSIDYCKQYELKNPYTKDYTCTFGFDATEIDSFYVTVKNRTHSVQFSTCSNSSSVIFVHW</sequence>
<evidence type="ECO:0000313" key="3">
    <source>
        <dbReference type="WBParaSite" id="PSU_v2.g8793.t1"/>
    </source>
</evidence>
<name>A0A914ZA42_9BILA</name>
<proteinExistence type="predicted"/>
<evidence type="ECO:0000259" key="1">
    <source>
        <dbReference type="PROSITE" id="PS51412"/>
    </source>
</evidence>
<dbReference type="Pfam" id="PF01823">
    <property type="entry name" value="MACPF"/>
    <property type="match status" value="1"/>
</dbReference>
<dbReference type="InterPro" id="IPR020864">
    <property type="entry name" value="MACPF"/>
</dbReference>
<protein>
    <submittedName>
        <fullName evidence="3">Macrophage-expressed gene 1 protein</fullName>
    </submittedName>
</protein>
<accession>A0A914ZA42</accession>
<keyword evidence="2" id="KW-1185">Reference proteome</keyword>